<reference evidence="2 3" key="1">
    <citation type="journal article" date="2019" name="Fungal Biol. Biotechnol.">
        <title>Draft genome sequence of fastidious pathogen Ceratobasidium theobromae, which causes vascular-streak dieback in Theobroma cacao.</title>
        <authorList>
            <person name="Ali S.S."/>
            <person name="Asman A."/>
            <person name="Shao J."/>
            <person name="Firmansyah A.P."/>
            <person name="Susilo A.W."/>
            <person name="Rosmana A."/>
            <person name="McMahon P."/>
            <person name="Junaid M."/>
            <person name="Guest D."/>
            <person name="Kheng T.Y."/>
            <person name="Meinhardt L.W."/>
            <person name="Bailey B.A."/>
        </authorList>
    </citation>
    <scope>NUCLEOTIDE SEQUENCE [LARGE SCALE GENOMIC DNA]</scope>
    <source>
        <strain evidence="2 3">CT2</strain>
    </source>
</reference>
<gene>
    <name evidence="2" type="ORF">CTheo_8102</name>
</gene>
<organism evidence="2 3">
    <name type="scientific">Ceratobasidium theobromae</name>
    <dbReference type="NCBI Taxonomy" id="1582974"/>
    <lineage>
        <taxon>Eukaryota</taxon>
        <taxon>Fungi</taxon>
        <taxon>Dikarya</taxon>
        <taxon>Basidiomycota</taxon>
        <taxon>Agaricomycotina</taxon>
        <taxon>Agaricomycetes</taxon>
        <taxon>Cantharellales</taxon>
        <taxon>Ceratobasidiaceae</taxon>
        <taxon>Ceratobasidium</taxon>
    </lineage>
</organism>
<evidence type="ECO:0000313" key="2">
    <source>
        <dbReference type="EMBL" id="KAB5588452.1"/>
    </source>
</evidence>
<dbReference type="Proteomes" id="UP000383932">
    <property type="component" value="Unassembled WGS sequence"/>
</dbReference>
<feature type="region of interest" description="Disordered" evidence="1">
    <location>
        <begin position="403"/>
        <end position="436"/>
    </location>
</feature>
<keyword evidence="3" id="KW-1185">Reference proteome</keyword>
<evidence type="ECO:0000313" key="3">
    <source>
        <dbReference type="Proteomes" id="UP000383932"/>
    </source>
</evidence>
<sequence length="510" mass="55713">MIAQPDAPPVPAPFEETGDIALVLEEKSNAAYEETTGISQGQQILTGLEIPVDLVGAPSLGAPCVIGFTASETVCTPIADLDSFVPAFCMDRELADLDAVWADLGITCVSEAPQQDLFESFKHDGDAQTGKILNTHFATAASEHSETMSELAFGNVWNTGLNTTVTLPLPEFPLFFGPGATLNEPTFEPTLPGVMEQVEHAPQLPVPADISPVINHPIIYEYPLRPIQLPDEGANLDYGISSCLRLSLIEHNSYTPGPSPAPTETLEDLDWLSAISMAAPVPILPAQPLFREPTHDEIEDVEMCDSDASGTPDVTMSSPDLVDIEMFPLAPVCLPLATLPSLVDVQMSLPVAGQLEVQENKSTSVDRPVSRKARIIYADRAWEEYMDGLRRQAAATKLSQLDVPPVPESWSNRSPLAEKRNTSTLDSSDQLDGSTGEVEEELMVVVELHKRLQRGRGRKRPVCKSEKVVWRMEKKLGWDVVGQEAEEQSPIRGRQDMERYEGRSQRGVAR</sequence>
<accession>A0A5N5Q9L2</accession>
<dbReference type="EMBL" id="SSOP01000450">
    <property type="protein sequence ID" value="KAB5588452.1"/>
    <property type="molecule type" value="Genomic_DNA"/>
</dbReference>
<feature type="compositionally biased region" description="Basic and acidic residues" evidence="1">
    <location>
        <begin position="493"/>
        <end position="504"/>
    </location>
</feature>
<feature type="region of interest" description="Disordered" evidence="1">
    <location>
        <begin position="481"/>
        <end position="510"/>
    </location>
</feature>
<proteinExistence type="predicted"/>
<evidence type="ECO:0000256" key="1">
    <source>
        <dbReference type="SAM" id="MobiDB-lite"/>
    </source>
</evidence>
<name>A0A5N5Q9L2_9AGAM</name>
<comment type="caution">
    <text evidence="2">The sequence shown here is derived from an EMBL/GenBank/DDBJ whole genome shotgun (WGS) entry which is preliminary data.</text>
</comment>
<feature type="compositionally biased region" description="Polar residues" evidence="1">
    <location>
        <begin position="422"/>
        <end position="433"/>
    </location>
</feature>
<protein>
    <submittedName>
        <fullName evidence="2">Uncharacterized protein</fullName>
    </submittedName>
</protein>
<dbReference type="AlphaFoldDB" id="A0A5N5Q9L2"/>